<gene>
    <name evidence="3" type="ORF">dsat_0475</name>
</gene>
<accession>S7UGS7</accession>
<dbReference type="OrthoDB" id="5461181at2"/>
<protein>
    <recommendedName>
        <fullName evidence="2">DUF4434 domain-containing protein</fullName>
    </recommendedName>
</protein>
<dbReference type="Gene3D" id="3.20.20.80">
    <property type="entry name" value="Glycosidases"/>
    <property type="match status" value="1"/>
</dbReference>
<keyword evidence="4" id="KW-1185">Reference proteome</keyword>
<evidence type="ECO:0000259" key="2">
    <source>
        <dbReference type="Pfam" id="PF14488"/>
    </source>
</evidence>
<dbReference type="STRING" id="1121439.dsat_0475"/>
<name>S7UGS7_9BACT</name>
<dbReference type="RefSeq" id="WP_020887169.1">
    <property type="nucleotide sequence ID" value="NZ_ATHI01000026.1"/>
</dbReference>
<dbReference type="EMBL" id="ATHI01000026">
    <property type="protein sequence ID" value="EPR33034.1"/>
    <property type="molecule type" value="Genomic_DNA"/>
</dbReference>
<dbReference type="PROSITE" id="PS51257">
    <property type="entry name" value="PROKAR_LIPOPROTEIN"/>
    <property type="match status" value="1"/>
</dbReference>
<dbReference type="AlphaFoldDB" id="S7UGS7"/>
<dbReference type="Pfam" id="PF14488">
    <property type="entry name" value="DUF4434"/>
    <property type="match status" value="1"/>
</dbReference>
<evidence type="ECO:0000256" key="1">
    <source>
        <dbReference type="SAM" id="SignalP"/>
    </source>
</evidence>
<dbReference type="PATRIC" id="fig|1121439.3.peg.1829"/>
<dbReference type="eggNOG" id="ENOG502Z8FS">
    <property type="taxonomic scope" value="Bacteria"/>
</dbReference>
<evidence type="ECO:0000313" key="3">
    <source>
        <dbReference type="EMBL" id="EPR33034.1"/>
    </source>
</evidence>
<dbReference type="Proteomes" id="UP000014975">
    <property type="component" value="Unassembled WGS sequence"/>
</dbReference>
<keyword evidence="1" id="KW-0732">Signal</keyword>
<organism evidence="3 4">
    <name type="scientific">Alkalidesulfovibrio alkalitolerans DSM 16529</name>
    <dbReference type="NCBI Taxonomy" id="1121439"/>
    <lineage>
        <taxon>Bacteria</taxon>
        <taxon>Pseudomonadati</taxon>
        <taxon>Thermodesulfobacteriota</taxon>
        <taxon>Desulfovibrionia</taxon>
        <taxon>Desulfovibrionales</taxon>
        <taxon>Desulfovibrionaceae</taxon>
        <taxon>Alkalidesulfovibrio</taxon>
    </lineage>
</organism>
<sequence length="335" mass="36674">MKKSALILALALALAACVLPAAARDTPALHGTFLQPLRAQAALPAEHWERLFAALAEAGVKSVVVQWTVHEHTPFYDSKALGPAVFPLVRIVADQCARRGMSYRLGLVEDPNWWSMIRREPVLLNLSLFRLRERHLVTARELAPLVAHDPAFAGWFIPQEIDDASFAEREKRALLAEHLSLLGAELSPLAPGKGLAVSGFSNAFADPATLAAFWRDLLRDTGFDLLLFQDGVGAGKLGPKDAAIYLRALGKGLQNSGVRLAPVVEIFEQTDGPPLSDRPFAARPISIDDLTARLAMDFSVSQDVFAFSMPEYMSPTAGPEAARLHRDYLDWLQRP</sequence>
<feature type="chain" id="PRO_5004557676" description="DUF4434 domain-containing protein" evidence="1">
    <location>
        <begin position="24"/>
        <end position="335"/>
    </location>
</feature>
<feature type="signal peptide" evidence="1">
    <location>
        <begin position="1"/>
        <end position="23"/>
    </location>
</feature>
<evidence type="ECO:0000313" key="4">
    <source>
        <dbReference type="Proteomes" id="UP000014975"/>
    </source>
</evidence>
<proteinExistence type="predicted"/>
<comment type="caution">
    <text evidence="3">The sequence shown here is derived from an EMBL/GenBank/DDBJ whole genome shotgun (WGS) entry which is preliminary data.</text>
</comment>
<dbReference type="InterPro" id="IPR027849">
    <property type="entry name" value="DUF4434"/>
</dbReference>
<reference evidence="3 4" key="1">
    <citation type="journal article" date="2013" name="Genome Announc.">
        <title>Draft genome sequences for three mercury-methylating, sulfate-reducing bacteria.</title>
        <authorList>
            <person name="Brown S.D."/>
            <person name="Hurt R.A.Jr."/>
            <person name="Gilmour C.C."/>
            <person name="Elias D.A."/>
        </authorList>
    </citation>
    <scope>NUCLEOTIDE SEQUENCE [LARGE SCALE GENOMIC DNA]</scope>
    <source>
        <strain evidence="3 4">DSM 16529</strain>
    </source>
</reference>
<feature type="domain" description="DUF4434" evidence="2">
    <location>
        <begin position="29"/>
        <end position="317"/>
    </location>
</feature>